<feature type="domain" description="Response regulatory" evidence="10">
    <location>
        <begin position="480"/>
        <end position="599"/>
    </location>
</feature>
<evidence type="ECO:0000256" key="6">
    <source>
        <dbReference type="ARBA" id="ARBA00023012"/>
    </source>
</evidence>
<accession>A0A2T8HTA6</accession>
<dbReference type="Gene3D" id="1.10.287.130">
    <property type="match status" value="1"/>
</dbReference>
<dbReference type="SUPFAM" id="SSF55874">
    <property type="entry name" value="ATPase domain of HSP90 chaperone/DNA topoisomerase II/histidine kinase"/>
    <property type="match status" value="1"/>
</dbReference>
<feature type="transmembrane region" description="Helical" evidence="8">
    <location>
        <begin position="41"/>
        <end position="63"/>
    </location>
</feature>
<dbReference type="FunFam" id="3.30.565.10:FF:000010">
    <property type="entry name" value="Sensor histidine kinase RcsC"/>
    <property type="match status" value="1"/>
</dbReference>
<feature type="transmembrane region" description="Helical" evidence="8">
    <location>
        <begin position="101"/>
        <end position="118"/>
    </location>
</feature>
<dbReference type="Proteomes" id="UP000245911">
    <property type="component" value="Unassembled WGS sequence"/>
</dbReference>
<dbReference type="SMART" id="SM00387">
    <property type="entry name" value="HATPase_c"/>
    <property type="match status" value="1"/>
</dbReference>
<dbReference type="SUPFAM" id="SSF52172">
    <property type="entry name" value="CheY-like"/>
    <property type="match status" value="1"/>
</dbReference>
<keyword evidence="12" id="KW-1185">Reference proteome</keyword>
<dbReference type="GO" id="GO:0000155">
    <property type="term" value="F:phosphorelay sensor kinase activity"/>
    <property type="evidence" value="ECO:0007669"/>
    <property type="project" value="InterPro"/>
</dbReference>
<dbReference type="InterPro" id="IPR036890">
    <property type="entry name" value="HATPase_C_sf"/>
</dbReference>
<comment type="caution">
    <text evidence="11">The sequence shown here is derived from an EMBL/GenBank/DDBJ whole genome shotgun (WGS) entry which is preliminary data.</text>
</comment>
<evidence type="ECO:0000259" key="10">
    <source>
        <dbReference type="PROSITE" id="PS50110"/>
    </source>
</evidence>
<feature type="transmembrane region" description="Helical" evidence="8">
    <location>
        <begin position="187"/>
        <end position="212"/>
    </location>
</feature>
<evidence type="ECO:0000256" key="2">
    <source>
        <dbReference type="ARBA" id="ARBA00012438"/>
    </source>
</evidence>
<organism evidence="11 12">
    <name type="scientific">Pararhodobacter oceanensis</name>
    <dbReference type="NCBI Taxonomy" id="2172121"/>
    <lineage>
        <taxon>Bacteria</taxon>
        <taxon>Pseudomonadati</taxon>
        <taxon>Pseudomonadota</taxon>
        <taxon>Alphaproteobacteria</taxon>
        <taxon>Rhodobacterales</taxon>
        <taxon>Paracoccaceae</taxon>
        <taxon>Pararhodobacter</taxon>
    </lineage>
</organism>
<dbReference type="PROSITE" id="PS50110">
    <property type="entry name" value="RESPONSE_REGULATORY"/>
    <property type="match status" value="1"/>
</dbReference>
<feature type="transmembrane region" description="Helical" evidence="8">
    <location>
        <begin position="6"/>
        <end position="29"/>
    </location>
</feature>
<dbReference type="InterPro" id="IPR005467">
    <property type="entry name" value="His_kinase_dom"/>
</dbReference>
<dbReference type="Pfam" id="PF00512">
    <property type="entry name" value="HisKA"/>
    <property type="match status" value="1"/>
</dbReference>
<dbReference type="InterPro" id="IPR011006">
    <property type="entry name" value="CheY-like_superfamily"/>
</dbReference>
<sequence>MNTSVDIGIVVLIAATMVVISFVTCVLARRSAIVDDKLARGATWLIVANLTFLGAAAAVSLINVVPLQISTSIGMSGVLLGVLFGYFAMSAGLGAPPYTRVFSGIVAASILLQFVISLNTETMVLLMATNSAINGLLTLTMGGVVLRAARSYPREFRVLVGAPFFVLSAGYTLRLSMITFGASVTPIVTATALLTFLLAFSSLQWSFSLIAIRASRLNTSLEAERKTAQDLAQSRSRFLAHMSHEIRTPLNSVLGLADVLQTTLKDPEARETVRHIQTSGDLLIHILNDILDVSKLEASAVKLEHLPVDITALLAEIEASHAPACRDAGLAFEIEIAPEVAGQWRGDPHRIKQILHNIIGNAVKFTESGHVRVAASGSEQLQLTIEDSGIGMTQSQIATLFDEFFQADEGITRRFGGTGLGMAIVKRLITLMGGTVEVSSQPGQGTRFSLTLPLERATGPAIAAPAQDPAATEADFTGLRVLCADDSAGNLLVLGKMLRLMGMEPETVKDGHAAIAAAKEQRFDIYLLDISMPGFSGIETLHGLRQIEQDQQLPAGFAVAATANVLPLDVERYLALGFDTHLPKPIRLEALKEVLQASQFGSNDQRAVAE</sequence>
<dbReference type="EC" id="2.7.13.3" evidence="2"/>
<protein>
    <recommendedName>
        <fullName evidence="2">histidine kinase</fullName>
        <ecNumber evidence="2">2.7.13.3</ecNumber>
    </recommendedName>
</protein>
<dbReference type="InterPro" id="IPR004358">
    <property type="entry name" value="Sig_transdc_His_kin-like_C"/>
</dbReference>
<dbReference type="PANTHER" id="PTHR43047:SF64">
    <property type="entry name" value="HISTIDINE KINASE CONTAINING CHEY-HOMOLOGOUS RECEIVER DOMAIN AND PAS DOMAIN-RELATED"/>
    <property type="match status" value="1"/>
</dbReference>
<dbReference type="PROSITE" id="PS50109">
    <property type="entry name" value="HIS_KIN"/>
    <property type="match status" value="1"/>
</dbReference>
<feature type="transmembrane region" description="Helical" evidence="8">
    <location>
        <begin position="69"/>
        <end position="89"/>
    </location>
</feature>
<keyword evidence="8" id="KW-0812">Transmembrane</keyword>
<dbReference type="InterPro" id="IPR001789">
    <property type="entry name" value="Sig_transdc_resp-reg_receiver"/>
</dbReference>
<keyword evidence="4" id="KW-0808">Transferase</keyword>
<keyword evidence="8" id="KW-1133">Transmembrane helix</keyword>
<evidence type="ECO:0000256" key="7">
    <source>
        <dbReference type="PROSITE-ProRule" id="PRU00169"/>
    </source>
</evidence>
<keyword evidence="8" id="KW-0472">Membrane</keyword>
<dbReference type="InterPro" id="IPR036097">
    <property type="entry name" value="HisK_dim/P_sf"/>
</dbReference>
<reference evidence="11 12" key="1">
    <citation type="submission" date="2018-04" db="EMBL/GenBank/DDBJ databases">
        <title>Pararhodobacter oceanense sp. nov., isolated from marine intertidal sediment.</title>
        <authorList>
            <person name="Wang X.-L."/>
            <person name="Du Z.-J."/>
        </authorList>
    </citation>
    <scope>NUCLEOTIDE SEQUENCE [LARGE SCALE GENOMIC DNA]</scope>
    <source>
        <strain evidence="11 12">AM505</strain>
    </source>
</reference>
<keyword evidence="5" id="KW-0418">Kinase</keyword>
<evidence type="ECO:0000256" key="8">
    <source>
        <dbReference type="SAM" id="Phobius"/>
    </source>
</evidence>
<feature type="transmembrane region" description="Helical" evidence="8">
    <location>
        <begin position="124"/>
        <end position="146"/>
    </location>
</feature>
<dbReference type="CDD" id="cd17546">
    <property type="entry name" value="REC_hyHK_CKI1_RcsC-like"/>
    <property type="match status" value="1"/>
</dbReference>
<feature type="domain" description="Histidine kinase" evidence="9">
    <location>
        <begin position="241"/>
        <end position="456"/>
    </location>
</feature>
<dbReference type="Pfam" id="PF02518">
    <property type="entry name" value="HATPase_c"/>
    <property type="match status" value="1"/>
</dbReference>
<dbReference type="SMART" id="SM00448">
    <property type="entry name" value="REC"/>
    <property type="match status" value="1"/>
</dbReference>
<dbReference type="CDD" id="cd00082">
    <property type="entry name" value="HisKA"/>
    <property type="match status" value="1"/>
</dbReference>
<feature type="transmembrane region" description="Helical" evidence="8">
    <location>
        <begin position="158"/>
        <end position="181"/>
    </location>
</feature>
<dbReference type="InterPro" id="IPR003594">
    <property type="entry name" value="HATPase_dom"/>
</dbReference>
<dbReference type="EMBL" id="QDKM01000004">
    <property type="protein sequence ID" value="PVH28656.1"/>
    <property type="molecule type" value="Genomic_DNA"/>
</dbReference>
<keyword evidence="6" id="KW-0902">Two-component regulatory system</keyword>
<dbReference type="InterPro" id="IPR003661">
    <property type="entry name" value="HisK_dim/P_dom"/>
</dbReference>
<dbReference type="Gene3D" id="3.40.50.2300">
    <property type="match status" value="1"/>
</dbReference>
<dbReference type="CDD" id="cd16922">
    <property type="entry name" value="HATPase_EvgS-ArcB-TorS-like"/>
    <property type="match status" value="1"/>
</dbReference>
<dbReference type="PANTHER" id="PTHR43047">
    <property type="entry name" value="TWO-COMPONENT HISTIDINE PROTEIN KINASE"/>
    <property type="match status" value="1"/>
</dbReference>
<evidence type="ECO:0000313" key="12">
    <source>
        <dbReference type="Proteomes" id="UP000245911"/>
    </source>
</evidence>
<evidence type="ECO:0000313" key="11">
    <source>
        <dbReference type="EMBL" id="PVH28656.1"/>
    </source>
</evidence>
<evidence type="ECO:0000256" key="3">
    <source>
        <dbReference type="ARBA" id="ARBA00022553"/>
    </source>
</evidence>
<dbReference type="Pfam" id="PF00072">
    <property type="entry name" value="Response_reg"/>
    <property type="match status" value="1"/>
</dbReference>
<dbReference type="Gene3D" id="3.30.565.10">
    <property type="entry name" value="Histidine kinase-like ATPase, C-terminal domain"/>
    <property type="match status" value="1"/>
</dbReference>
<proteinExistence type="predicted"/>
<dbReference type="SMART" id="SM00388">
    <property type="entry name" value="HisKA"/>
    <property type="match status" value="1"/>
</dbReference>
<gene>
    <name evidence="11" type="ORF">DDE20_10715</name>
</gene>
<evidence type="ECO:0000256" key="1">
    <source>
        <dbReference type="ARBA" id="ARBA00000085"/>
    </source>
</evidence>
<dbReference type="AlphaFoldDB" id="A0A2T8HTA6"/>
<evidence type="ECO:0000256" key="5">
    <source>
        <dbReference type="ARBA" id="ARBA00022777"/>
    </source>
</evidence>
<evidence type="ECO:0000259" key="9">
    <source>
        <dbReference type="PROSITE" id="PS50109"/>
    </source>
</evidence>
<dbReference type="PRINTS" id="PR00344">
    <property type="entry name" value="BCTRLSENSOR"/>
</dbReference>
<dbReference type="SUPFAM" id="SSF47384">
    <property type="entry name" value="Homodimeric domain of signal transducing histidine kinase"/>
    <property type="match status" value="1"/>
</dbReference>
<dbReference type="RefSeq" id="WP_116558492.1">
    <property type="nucleotide sequence ID" value="NZ_QDKM01000004.1"/>
</dbReference>
<keyword evidence="3 7" id="KW-0597">Phosphoprotein</keyword>
<dbReference type="OrthoDB" id="9801651at2"/>
<evidence type="ECO:0000256" key="4">
    <source>
        <dbReference type="ARBA" id="ARBA00022679"/>
    </source>
</evidence>
<comment type="catalytic activity">
    <reaction evidence="1">
        <text>ATP + protein L-histidine = ADP + protein N-phospho-L-histidine.</text>
        <dbReference type="EC" id="2.7.13.3"/>
    </reaction>
</comment>
<name>A0A2T8HTA6_9RHOB</name>
<feature type="modified residue" description="4-aspartylphosphate" evidence="7">
    <location>
        <position position="529"/>
    </location>
</feature>